<proteinExistence type="predicted"/>
<sequence>MTVPEDEFRRLLHEAADAAPVDDAALQADLATALDRARRARTLRTVTASTVGVVLLGGVAWTAAAQPWNPPESTPSSTATVTPTATPTSTPSPTSEPTPTPAPTPEPTPEPPPAPEGSDIAYPVCGEVFALPERVPQLSLELEGGLTEWAPPPASGRTGTLTGDATLTNQGGDDVVGYPDLQVYLVVVDTEGRVVATEANPETPTAEYYSQLALSAGDTAAVAVGLGSACPGAGGDDARVLSAGDYQAYGLSNLYGDGQVVLQQAQGGPWPLTISTQAPAVRPDLPMEDRPLLAGAAFLGSECSVPFDPRPTTALSITAGDIRSPRTADDSIDELEITVTAGAPIDREVVFAAVLLTQDGLLVNHVPATDAVASLTMSTGTSLTLDTWSTLTDCEYQPLPAGAYEAHPVLVQGAAEGLVVVARAPSQEVVIE</sequence>
<dbReference type="EMBL" id="RHPJ01000001">
    <property type="protein sequence ID" value="TGO06555.1"/>
    <property type="molecule type" value="Genomic_DNA"/>
</dbReference>
<comment type="caution">
    <text evidence="3">The sequence shown here is derived from an EMBL/GenBank/DDBJ whole genome shotgun (WGS) entry which is preliminary data.</text>
</comment>
<dbReference type="RefSeq" id="WP_199241484.1">
    <property type="nucleotide sequence ID" value="NZ_RHPJ01000001.1"/>
</dbReference>
<keyword evidence="2" id="KW-1133">Transmembrane helix</keyword>
<dbReference type="AlphaFoldDB" id="A0A4Z1E378"/>
<gene>
    <name evidence="3" type="ORF">SERN_0747</name>
</gene>
<evidence type="ECO:0000256" key="2">
    <source>
        <dbReference type="SAM" id="Phobius"/>
    </source>
</evidence>
<reference evidence="3 4" key="1">
    <citation type="submission" date="2018-11" db="EMBL/GenBank/DDBJ databases">
        <title>Complete genome sequencing of the Actinobacteria Serinibacter sp. K3-2.</title>
        <authorList>
            <person name="Rakitin A.L."/>
            <person name="Beletsky A.V."/>
            <person name="Mardanov A.V."/>
            <person name="Ravin N.V."/>
            <person name="Gromova A.S."/>
            <person name="Filippova S.N."/>
            <person name="Gal'Chenko V.F."/>
        </authorList>
    </citation>
    <scope>NUCLEOTIDE SEQUENCE [LARGE SCALE GENOMIC DNA]</scope>
    <source>
        <strain evidence="3 4">K3-2</strain>
    </source>
</reference>
<feature type="compositionally biased region" description="Low complexity" evidence="1">
    <location>
        <begin position="74"/>
        <end position="93"/>
    </location>
</feature>
<feature type="compositionally biased region" description="Pro residues" evidence="1">
    <location>
        <begin position="94"/>
        <end position="115"/>
    </location>
</feature>
<keyword evidence="2" id="KW-0472">Membrane</keyword>
<accession>A0A4Z1E378</accession>
<protein>
    <submittedName>
        <fullName evidence="3">Uncharacterized protein</fullName>
    </submittedName>
</protein>
<evidence type="ECO:0000313" key="4">
    <source>
        <dbReference type="Proteomes" id="UP000297318"/>
    </source>
</evidence>
<evidence type="ECO:0000256" key="1">
    <source>
        <dbReference type="SAM" id="MobiDB-lite"/>
    </source>
</evidence>
<keyword evidence="2" id="KW-0812">Transmembrane</keyword>
<keyword evidence="4" id="KW-1185">Reference proteome</keyword>
<feature type="transmembrane region" description="Helical" evidence="2">
    <location>
        <begin position="46"/>
        <end position="64"/>
    </location>
</feature>
<dbReference type="Proteomes" id="UP000297318">
    <property type="component" value="Unassembled WGS sequence"/>
</dbReference>
<name>A0A4Z1E378_9MICO</name>
<feature type="region of interest" description="Disordered" evidence="1">
    <location>
        <begin position="66"/>
        <end position="121"/>
    </location>
</feature>
<evidence type="ECO:0000313" key="3">
    <source>
        <dbReference type="EMBL" id="TGO06555.1"/>
    </source>
</evidence>
<organism evidence="3 4">
    <name type="scientific">Serinibacter arcticus</name>
    <dbReference type="NCBI Taxonomy" id="1655435"/>
    <lineage>
        <taxon>Bacteria</taxon>
        <taxon>Bacillati</taxon>
        <taxon>Actinomycetota</taxon>
        <taxon>Actinomycetes</taxon>
        <taxon>Micrococcales</taxon>
        <taxon>Beutenbergiaceae</taxon>
        <taxon>Serinibacter</taxon>
    </lineage>
</organism>